<dbReference type="PROSITE" id="PS51717">
    <property type="entry name" value="G_VLIG"/>
    <property type="match status" value="1"/>
</dbReference>
<reference evidence="3" key="2">
    <citation type="submission" date="2025-09" db="UniProtKB">
        <authorList>
            <consortium name="Ensembl"/>
        </authorList>
    </citation>
    <scope>IDENTIFICATION</scope>
</reference>
<evidence type="ECO:0000313" key="4">
    <source>
        <dbReference type="Proteomes" id="UP000694569"/>
    </source>
</evidence>
<dbReference type="OrthoDB" id="1597724at2759"/>
<dbReference type="Pfam" id="PF25974">
    <property type="entry name" value="URGCP_9th"/>
    <property type="match status" value="1"/>
</dbReference>
<keyword evidence="4" id="KW-1185">Reference proteome</keyword>
<dbReference type="SUPFAM" id="SSF52540">
    <property type="entry name" value="P-loop containing nucleoside triphosphate hydrolases"/>
    <property type="match status" value="1"/>
</dbReference>
<proteinExistence type="inferred from homology"/>
<accession>A0A8C5Q1B8</accession>
<dbReference type="InterPro" id="IPR027417">
    <property type="entry name" value="P-loop_NTPase"/>
</dbReference>
<dbReference type="Proteomes" id="UP000694569">
    <property type="component" value="Unplaced"/>
</dbReference>
<evidence type="ECO:0000259" key="2">
    <source>
        <dbReference type="PROSITE" id="PS51717"/>
    </source>
</evidence>
<feature type="domain" description="VLIG-type G" evidence="2">
    <location>
        <begin position="720"/>
        <end position="964"/>
    </location>
</feature>
<protein>
    <recommendedName>
        <fullName evidence="2">VLIG-type G domain-containing protein</fullName>
    </recommendedName>
</protein>
<evidence type="ECO:0000313" key="3">
    <source>
        <dbReference type="Ensembl" id="ENSLLEP00000030184.1"/>
    </source>
</evidence>
<dbReference type="InterPro" id="IPR057365">
    <property type="entry name" value="URGCP"/>
</dbReference>
<comment type="similarity">
    <text evidence="1">Belongs to the TRAFAC class dynamin-like GTPase superfamily. Very large inducible GTPase (VLIG) family.</text>
</comment>
<reference evidence="3" key="1">
    <citation type="submission" date="2025-08" db="UniProtKB">
        <authorList>
            <consortium name="Ensembl"/>
        </authorList>
    </citation>
    <scope>IDENTIFICATION</scope>
</reference>
<name>A0A8C5Q1B8_9ANUR</name>
<dbReference type="InterPro" id="IPR030383">
    <property type="entry name" value="G_VLIG_dom"/>
</dbReference>
<dbReference type="Gene3D" id="3.40.50.300">
    <property type="entry name" value="P-loop containing nucleotide triphosphate hydrolases"/>
    <property type="match status" value="1"/>
</dbReference>
<evidence type="ECO:0000256" key="1">
    <source>
        <dbReference type="ARBA" id="ARBA00006828"/>
    </source>
</evidence>
<dbReference type="GO" id="GO:0005525">
    <property type="term" value="F:GTP binding"/>
    <property type="evidence" value="ECO:0007669"/>
    <property type="project" value="InterPro"/>
</dbReference>
<dbReference type="Pfam" id="PF25683">
    <property type="entry name" value="URGCP_GTPase"/>
    <property type="match status" value="1"/>
</dbReference>
<dbReference type="InterPro" id="IPR052986">
    <property type="entry name" value="VLIG_GTPase"/>
</dbReference>
<sequence>MDPPGSVVSASASLGILKRRLIDILEEDADALLDELSSLLPQPKETYKRLNTAETNHEKVEMILQLILDKGEKTCGKFIQHLENMTLRFPRLSSLSGNFPEMNFYIFKEFMTRLKMEEKIKSKLTLQNVLSIGTESLEDTEPQNIEDLPWHFLRKIMALNRNARRTQCVKVSFNALGSSVDNDIDDALSDFEAFNDCNVASPSVHPLDMVCALLHCSDHFLQQEIVSKMSMCQFAVPLLLPAGDGTYCTLMLWAMRDIVKRWTPHSLADSKGFMEDNVVNVPMPTFSFVRLGKTKLSKSKILNQVLSQEQQHLDFFIHDNMEGGNIERKISNGLVEMSWYFPSGSESSDIFPEPIAVTNLRGDLESNWNQFSFLTRVSSAVFIFTERISEMEFRILSNCDTSSTKYYLIITPSPGKEVTRETIQNLQKWISFLKIEKNNIVIKKRMDNDKSLAEKIKSLINSSLIHSHIKVNFHDAVNQAGELPAICVDEHSETCRIAKEYAQNITKDIKDVTLYKKYSMSLQGDLWKQVSEIEKEMCRMRKQGGKDTQEYQSELIRQRISLHEKQYAHTLPPGIMLFIDAFVHLSHSEKHYFLKWMKLELDSIARRNLFDLQTEYKEKCNKEIKNKEELKELDQKICDSSLGIEHFLREMGQFYEAECSMLSKNLLQEKHRQYTQLPGMAADHLLDGFPLELIDGDASNIPMQWITDILTELDTKTGGRYRMRVISVLGVQSTGKSTLLNTMFGLQFPVASGRCTRGAFMTLINVKEIYRNELGCDFILVIDTEGLKAPELASLEHSYEHDNELATLVIGLSDITIINMAMENAAEMTDTLQIVVHAFLRMKTIGKKPKCLFVHQNVSDVSANQNNMRDTMKLLELLDEMTRVAANMENISEITTFNSIIDYDPDNNNWYVPGLCHGVPPMAPVNHGYSETVYKLKMSLCEYVKICNSVSKPHGIKDFITWIKSLWNAVKHETFIFSFRNSLVAQAYNKLSIRFSQWEWDFTKAVYSWRLNTETRIRNQSLDTLHTDTLTSYLNELQRLLFEEEKKMTEKLGKYFVDKSENVNLIEKYKVDFELSVRSLKSKCERNADKTIRKTFQIQTWKLEIQRFLGNFQETLGSKVKDLLESCRMKSSQLSDTELKKEFEITWEKTITDLQIKPLPERNVSQSMLQQVYNNMSGKGPDINERITNMKSIEEYDRKSDKAIQEDLLSQCDCNQELHEEMSTFIKSLIQMCDQYVNEIVKLKSNYDDTYCLGMLHQIDEKLKEMKEKKMPITSVFELEVKLVLLGRAAPAFQTMHKEYIQENDPIICLEKKKPGYLETFRITYHNKDQSKQSAEPFCDLCLKPALMEYIYKHLGQEIMDDILQGSDNITFRSRSFFQAAVLENLLEKEEFRYYKEYIKSYESFLKTWILDHISDKYRDPTRLQPLQANLLSDIIPKIRSALTTETYLQSPNTQRLLENLREEFRSELVISQDDVNMVASGDTVDIAQFCDDIQTFLPEIENQILTELESLSIGSVLSKVTVKPQDELLEMVKGCGKQCPFCKVPCEAGGSSHKEHFASIHRPEGLGGVAMLIGKTLCTGICSYSVVTNETFLSPTNCNIYPYREYRKVYSDWRIQPDPSIEFSDYWKYVFVKFNKQFAEKYKAEPAKLPAGWKEITKEQALRSLKQVYNKK</sequence>
<dbReference type="InterPro" id="IPR058641">
    <property type="entry name" value="GVIN1_dom"/>
</dbReference>
<organism evidence="3 4">
    <name type="scientific">Leptobrachium leishanense</name>
    <name type="common">Leishan spiny toad</name>
    <dbReference type="NCBI Taxonomy" id="445787"/>
    <lineage>
        <taxon>Eukaryota</taxon>
        <taxon>Metazoa</taxon>
        <taxon>Chordata</taxon>
        <taxon>Craniata</taxon>
        <taxon>Vertebrata</taxon>
        <taxon>Euteleostomi</taxon>
        <taxon>Amphibia</taxon>
        <taxon>Batrachia</taxon>
        <taxon>Anura</taxon>
        <taxon>Pelobatoidea</taxon>
        <taxon>Megophryidae</taxon>
        <taxon>Leptobrachium</taxon>
    </lineage>
</organism>
<dbReference type="PANTHER" id="PTHR14819:SF9">
    <property type="entry name" value="UP-REGULATOR OF CELL PROLIFERATION-LIKE"/>
    <property type="match status" value="1"/>
</dbReference>
<dbReference type="GeneTree" id="ENSGT00940000154390"/>
<dbReference type="Ensembl" id="ENSLLET00000031345.1">
    <property type="protein sequence ID" value="ENSLLEP00000030184.1"/>
    <property type="gene ID" value="ENSLLEG00000019145.1"/>
</dbReference>
<dbReference type="InterPro" id="IPR011029">
    <property type="entry name" value="DEATH-like_dom_sf"/>
</dbReference>
<dbReference type="PANTHER" id="PTHR14819">
    <property type="entry name" value="GTP-BINDING"/>
    <property type="match status" value="1"/>
</dbReference>
<dbReference type="CDD" id="cd01671">
    <property type="entry name" value="CARD"/>
    <property type="match status" value="1"/>
</dbReference>
<dbReference type="Gene3D" id="1.10.533.10">
    <property type="entry name" value="Death Domain, Fas"/>
    <property type="match status" value="1"/>
</dbReference>
<dbReference type="Pfam" id="PF25496">
    <property type="entry name" value="URGCP"/>
    <property type="match status" value="1"/>
</dbReference>